<dbReference type="PANTHER" id="PTHR43415">
    <property type="entry name" value="SPERMIDINE N(1)-ACETYLTRANSFERASE"/>
    <property type="match status" value="1"/>
</dbReference>
<dbReference type="PANTHER" id="PTHR43415:SF3">
    <property type="entry name" value="GNAT-FAMILY ACETYLTRANSFERASE"/>
    <property type="match status" value="1"/>
</dbReference>
<dbReference type="Gene3D" id="3.40.630.30">
    <property type="match status" value="1"/>
</dbReference>
<dbReference type="CDD" id="cd04301">
    <property type="entry name" value="NAT_SF"/>
    <property type="match status" value="1"/>
</dbReference>
<dbReference type="Pfam" id="PF13302">
    <property type="entry name" value="Acetyltransf_3"/>
    <property type="match status" value="1"/>
</dbReference>
<dbReference type="Proteomes" id="UP001220509">
    <property type="component" value="Chromosome"/>
</dbReference>
<proteinExistence type="predicted"/>
<accession>A0AAX3LW29</accession>
<evidence type="ECO:0000313" key="3">
    <source>
        <dbReference type="Proteomes" id="UP001220509"/>
    </source>
</evidence>
<dbReference type="SUPFAM" id="SSF55729">
    <property type="entry name" value="Acyl-CoA N-acyltransferases (Nat)"/>
    <property type="match status" value="1"/>
</dbReference>
<dbReference type="AlphaFoldDB" id="A0AAX3LW29"/>
<protein>
    <submittedName>
        <fullName evidence="2">GNAT family protein</fullName>
    </submittedName>
</protein>
<dbReference type="KEGG" id="pka:PQ456_13195"/>
<keyword evidence="3" id="KW-1185">Reference proteome</keyword>
<organism evidence="2 3">
    <name type="scientific">Paenibacillus kyungheensis</name>
    <dbReference type="NCBI Taxonomy" id="1452732"/>
    <lineage>
        <taxon>Bacteria</taxon>
        <taxon>Bacillati</taxon>
        <taxon>Bacillota</taxon>
        <taxon>Bacilli</taxon>
        <taxon>Bacillales</taxon>
        <taxon>Paenibacillaceae</taxon>
        <taxon>Paenibacillus</taxon>
    </lineage>
</organism>
<dbReference type="GO" id="GO:0016747">
    <property type="term" value="F:acyltransferase activity, transferring groups other than amino-acyl groups"/>
    <property type="evidence" value="ECO:0007669"/>
    <property type="project" value="InterPro"/>
</dbReference>
<feature type="domain" description="N-acetyltransferase" evidence="1">
    <location>
        <begin position="16"/>
        <end position="173"/>
    </location>
</feature>
<evidence type="ECO:0000259" key="1">
    <source>
        <dbReference type="PROSITE" id="PS51186"/>
    </source>
</evidence>
<reference evidence="2 3" key="1">
    <citation type="submission" date="2023-02" db="EMBL/GenBank/DDBJ databases">
        <title>Genome sequence of Paenibacillus kyungheensis KACC 18744.</title>
        <authorList>
            <person name="Kim S."/>
            <person name="Heo J."/>
            <person name="Kwon S.-W."/>
        </authorList>
    </citation>
    <scope>NUCLEOTIDE SEQUENCE [LARGE SCALE GENOMIC DNA]</scope>
    <source>
        <strain evidence="2 3">KACC 18744</strain>
    </source>
</reference>
<dbReference type="EMBL" id="CP117416">
    <property type="protein sequence ID" value="WCT54159.1"/>
    <property type="molecule type" value="Genomic_DNA"/>
</dbReference>
<evidence type="ECO:0000313" key="2">
    <source>
        <dbReference type="EMBL" id="WCT54159.1"/>
    </source>
</evidence>
<dbReference type="InterPro" id="IPR000182">
    <property type="entry name" value="GNAT_dom"/>
</dbReference>
<dbReference type="RefSeq" id="WP_273612702.1">
    <property type="nucleotide sequence ID" value="NZ_CP117416.1"/>
</dbReference>
<name>A0AAX3LW29_9BACL</name>
<gene>
    <name evidence="2" type="ORF">PQ456_13195</name>
</gene>
<sequence>MRAIDYHHYFWQDDKIRLRAIQDEDWESHYINRFDSEARRLLETAIELPPTASEAQQFVERFKDFANQQSRLMFAIDTLDGEHVGALNMNSIDERNGTFSIGIQIDKDHRGQGYGTRAIKILLTYAFLERRLNKFNDYVLEGNEGSIRMMQKLGCVQEGVRRQVIYTHGKYQDLILFGLTKDEFIAYHNI</sequence>
<dbReference type="PROSITE" id="PS51186">
    <property type="entry name" value="GNAT"/>
    <property type="match status" value="1"/>
</dbReference>
<dbReference type="InterPro" id="IPR016181">
    <property type="entry name" value="Acyl_CoA_acyltransferase"/>
</dbReference>